<dbReference type="InterPro" id="IPR032675">
    <property type="entry name" value="LRR_dom_sf"/>
</dbReference>
<dbReference type="OrthoDB" id="433501at2759"/>
<dbReference type="Pfam" id="PF14580">
    <property type="entry name" value="LRR_9"/>
    <property type="match status" value="1"/>
</dbReference>
<dbReference type="GO" id="GO:0000398">
    <property type="term" value="P:mRNA splicing, via spliceosome"/>
    <property type="evidence" value="ECO:0007669"/>
    <property type="project" value="InterPro"/>
</dbReference>
<comment type="similarity">
    <text evidence="5">Belongs to the U2 small nuclear ribonucleoprotein A family.</text>
</comment>
<dbReference type="EMBL" id="JAESVG020000004">
    <property type="protein sequence ID" value="KAG8628104.1"/>
    <property type="molecule type" value="Genomic_DNA"/>
</dbReference>
<name>A0A8K0L437_9PEZI</name>
<dbReference type="InterPro" id="IPR044640">
    <property type="entry name" value="RU2A"/>
</dbReference>
<comment type="caution">
    <text evidence="7">The sequence shown here is derived from an EMBL/GenBank/DDBJ whole genome shotgun (WGS) entry which is preliminary data.</text>
</comment>
<comment type="subcellular location">
    <subcellularLocation>
        <location evidence="1">Nucleus</location>
    </subcellularLocation>
</comment>
<evidence type="ECO:0000256" key="6">
    <source>
        <dbReference type="ARBA" id="ARBA00024238"/>
    </source>
</evidence>
<dbReference type="Proteomes" id="UP000809789">
    <property type="component" value="Unassembled WGS sequence"/>
</dbReference>
<protein>
    <recommendedName>
        <fullName evidence="6">U2 small nuclear ribonucleoprotein A'</fullName>
    </recommendedName>
</protein>
<evidence type="ECO:0000256" key="2">
    <source>
        <dbReference type="ARBA" id="ARBA00022614"/>
    </source>
</evidence>
<dbReference type="PANTHER" id="PTHR10552">
    <property type="entry name" value="U2 SMALL NUCLEAR RIBONUCLEOPROTEIN A"/>
    <property type="match status" value="1"/>
</dbReference>
<evidence type="ECO:0000313" key="8">
    <source>
        <dbReference type="Proteomes" id="UP000809789"/>
    </source>
</evidence>
<accession>A0A8K0L437</accession>
<evidence type="ECO:0000256" key="3">
    <source>
        <dbReference type="ARBA" id="ARBA00022737"/>
    </source>
</evidence>
<dbReference type="GO" id="GO:0030620">
    <property type="term" value="F:U2 snRNA binding"/>
    <property type="evidence" value="ECO:0007669"/>
    <property type="project" value="InterPro"/>
</dbReference>
<reference evidence="7" key="1">
    <citation type="submission" date="2021-07" db="EMBL/GenBank/DDBJ databases">
        <title>Elsinoe batatas strain:CRI-CJ2 Genome sequencing and assembly.</title>
        <authorList>
            <person name="Huang L."/>
        </authorList>
    </citation>
    <scope>NUCLEOTIDE SEQUENCE</scope>
    <source>
        <strain evidence="7">CRI-CJ2</strain>
    </source>
</reference>
<dbReference type="SUPFAM" id="SSF52058">
    <property type="entry name" value="L domain-like"/>
    <property type="match status" value="1"/>
</dbReference>
<organism evidence="7 8">
    <name type="scientific">Elsinoe batatas</name>
    <dbReference type="NCBI Taxonomy" id="2601811"/>
    <lineage>
        <taxon>Eukaryota</taxon>
        <taxon>Fungi</taxon>
        <taxon>Dikarya</taxon>
        <taxon>Ascomycota</taxon>
        <taxon>Pezizomycotina</taxon>
        <taxon>Dothideomycetes</taxon>
        <taxon>Dothideomycetidae</taxon>
        <taxon>Myriangiales</taxon>
        <taxon>Elsinoaceae</taxon>
        <taxon>Elsinoe</taxon>
    </lineage>
</organism>
<dbReference type="PANTHER" id="PTHR10552:SF6">
    <property type="entry name" value="U2 SMALL NUCLEAR RIBONUCLEOPROTEIN A"/>
    <property type="match status" value="1"/>
</dbReference>
<sequence length="240" mass="26497">MRLTADLISSSPTYINPLKERELDLRGYPFGHKIPAIENLGLAKDQDAIDLTDNAIGSLGNFPLFPRLKSLYLARNRVAQIVSGLGRSLPGLETLVLTENAVVELVDLEALGECRALTHLSLKGCPVEGKENYRLFVIWLNPNIRFLDYAKVKDAERSAAKELFGPSIKEPSEAAKAVLSVRKGRPLVVHGANGDAAGKRVKTKLTDEEKARYEKLVKNATSLKEIERLEKMLREGRVPG</sequence>
<proteinExistence type="inferred from homology"/>
<keyword evidence="3" id="KW-0677">Repeat</keyword>
<dbReference type="GO" id="GO:0005686">
    <property type="term" value="C:U2 snRNP"/>
    <property type="evidence" value="ECO:0007669"/>
    <property type="project" value="TreeGrafter"/>
</dbReference>
<keyword evidence="2" id="KW-0433">Leucine-rich repeat</keyword>
<dbReference type="Gene3D" id="3.80.10.10">
    <property type="entry name" value="Ribonuclease Inhibitor"/>
    <property type="match status" value="1"/>
</dbReference>
<evidence type="ECO:0000256" key="1">
    <source>
        <dbReference type="ARBA" id="ARBA00004123"/>
    </source>
</evidence>
<keyword evidence="4" id="KW-0539">Nucleus</keyword>
<evidence type="ECO:0000256" key="4">
    <source>
        <dbReference type="ARBA" id="ARBA00023242"/>
    </source>
</evidence>
<evidence type="ECO:0000313" key="7">
    <source>
        <dbReference type="EMBL" id="KAG8628104.1"/>
    </source>
</evidence>
<dbReference type="AlphaFoldDB" id="A0A8K0L437"/>
<gene>
    <name evidence="7" type="ORF">KVT40_003977</name>
</gene>
<dbReference type="FunFam" id="3.80.10.10:FF:000026">
    <property type="entry name" value="U2 small nuclear ribonucleoprotein A"/>
    <property type="match status" value="1"/>
</dbReference>
<keyword evidence="8" id="KW-1185">Reference proteome</keyword>
<evidence type="ECO:0000256" key="5">
    <source>
        <dbReference type="ARBA" id="ARBA00024196"/>
    </source>
</evidence>